<organism evidence="7 8">
    <name type="scientific">Cichlidogyrus casuarinus</name>
    <dbReference type="NCBI Taxonomy" id="1844966"/>
    <lineage>
        <taxon>Eukaryota</taxon>
        <taxon>Metazoa</taxon>
        <taxon>Spiralia</taxon>
        <taxon>Lophotrochozoa</taxon>
        <taxon>Platyhelminthes</taxon>
        <taxon>Monogenea</taxon>
        <taxon>Monopisthocotylea</taxon>
        <taxon>Dactylogyridea</taxon>
        <taxon>Ancyrocephalidae</taxon>
        <taxon>Cichlidogyrus</taxon>
    </lineage>
</organism>
<keyword evidence="8" id="KW-1185">Reference proteome</keyword>
<dbReference type="GO" id="GO:0008289">
    <property type="term" value="F:lipid binding"/>
    <property type="evidence" value="ECO:0007669"/>
    <property type="project" value="UniProtKB-KW"/>
</dbReference>
<dbReference type="Gene3D" id="1.10.3630.10">
    <property type="entry name" value="yeast vps74-n-term truncation variant domain like"/>
    <property type="match status" value="1"/>
</dbReference>
<dbReference type="Pfam" id="PF05719">
    <property type="entry name" value="GPP34"/>
    <property type="match status" value="1"/>
</dbReference>
<name>A0ABD2Q0Z1_9PLAT</name>
<dbReference type="PANTHER" id="PTHR12704:SF2">
    <property type="entry name" value="GOLGI PHOSPHOPROTEIN 3 HOMOLOG SAURON"/>
    <property type="match status" value="1"/>
</dbReference>
<dbReference type="GO" id="GO:0000139">
    <property type="term" value="C:Golgi membrane"/>
    <property type="evidence" value="ECO:0007669"/>
    <property type="project" value="UniProtKB-SubCell"/>
</dbReference>
<dbReference type="AlphaFoldDB" id="A0ABD2Q0Z1"/>
<keyword evidence="4" id="KW-0446">Lipid-binding</keyword>
<comment type="caution">
    <text evidence="7">The sequence shown here is derived from an EMBL/GenBank/DDBJ whole genome shotgun (WGS) entry which is preliminary data.</text>
</comment>
<dbReference type="EMBL" id="JBJKFK010001355">
    <property type="protein sequence ID" value="KAL3313304.1"/>
    <property type="molecule type" value="Genomic_DNA"/>
</dbReference>
<evidence type="ECO:0000313" key="8">
    <source>
        <dbReference type="Proteomes" id="UP001626550"/>
    </source>
</evidence>
<sequence length="284" mass="32311">MKFSMSEGIRRRHIVKEESSDGPNEPDKVASNQQQEEEIDYSDKEMRLTLMEEVLLIGLKDQNGYTSFWNDKISAGLRGCILIELAFRDRIALEGPSHQGIYRPVVVKSTAPTGDQLLDEAIRTINSSLKNQPIARIIEYLSGESWNFLMMSSQMRNVRERVAKSLVEKGILTTEKANYIVVDFTTHPLVKYETKRDLLKRVHQILLSHWPADPSRLSKHNLALVLLAHFSDVLEDGLTVLPDVDYSLAMRHVDQLANLNYSQLGSEDSKFAVMWGVFHSLAKN</sequence>
<evidence type="ECO:0000256" key="6">
    <source>
        <dbReference type="SAM" id="MobiDB-lite"/>
    </source>
</evidence>
<dbReference type="PANTHER" id="PTHR12704">
    <property type="entry name" value="TRANS-GOLGI PROTEIN GMX33"/>
    <property type="match status" value="1"/>
</dbReference>
<keyword evidence="3" id="KW-0333">Golgi apparatus</keyword>
<gene>
    <name evidence="7" type="ORF">Ciccas_008092</name>
</gene>
<proteinExistence type="inferred from homology"/>
<dbReference type="Proteomes" id="UP001626550">
    <property type="component" value="Unassembled WGS sequence"/>
</dbReference>
<evidence type="ECO:0000256" key="2">
    <source>
        <dbReference type="ARBA" id="ARBA00007284"/>
    </source>
</evidence>
<evidence type="ECO:0000256" key="5">
    <source>
        <dbReference type="ARBA" id="ARBA00023136"/>
    </source>
</evidence>
<comment type="similarity">
    <text evidence="2">Belongs to the GOLPH3/VPS74 family.</text>
</comment>
<dbReference type="InterPro" id="IPR008628">
    <property type="entry name" value="GPP34-like"/>
</dbReference>
<evidence type="ECO:0000256" key="1">
    <source>
        <dbReference type="ARBA" id="ARBA00004255"/>
    </source>
</evidence>
<keyword evidence="5" id="KW-0472">Membrane</keyword>
<evidence type="ECO:0000256" key="3">
    <source>
        <dbReference type="ARBA" id="ARBA00023034"/>
    </source>
</evidence>
<feature type="region of interest" description="Disordered" evidence="6">
    <location>
        <begin position="1"/>
        <end position="41"/>
    </location>
</feature>
<evidence type="ECO:0000256" key="4">
    <source>
        <dbReference type="ARBA" id="ARBA00023121"/>
    </source>
</evidence>
<comment type="subcellular location">
    <subcellularLocation>
        <location evidence="1">Golgi apparatus membrane</location>
        <topology evidence="1">Peripheral membrane protein</topology>
        <orientation evidence="1">Cytoplasmic side</orientation>
    </subcellularLocation>
</comment>
<accession>A0ABD2Q0Z1</accession>
<dbReference type="InterPro" id="IPR038261">
    <property type="entry name" value="GPP34-like_sf"/>
</dbReference>
<reference evidence="7 8" key="1">
    <citation type="submission" date="2024-11" db="EMBL/GenBank/DDBJ databases">
        <title>Adaptive evolution of stress response genes in parasites aligns with host niche diversity.</title>
        <authorList>
            <person name="Hahn C."/>
            <person name="Resl P."/>
        </authorList>
    </citation>
    <scope>NUCLEOTIDE SEQUENCE [LARGE SCALE GENOMIC DNA]</scope>
    <source>
        <strain evidence="7">EGGRZ-B1_66</strain>
        <tissue evidence="7">Body</tissue>
    </source>
</reference>
<protein>
    <submittedName>
        <fullName evidence="7">Uncharacterized protein</fullName>
    </submittedName>
</protein>
<evidence type="ECO:0000313" key="7">
    <source>
        <dbReference type="EMBL" id="KAL3313304.1"/>
    </source>
</evidence>